<proteinExistence type="predicted"/>
<accession>A0ACB9PTJ6</accession>
<reference evidence="1 2" key="1">
    <citation type="journal article" date="2022" name="DNA Res.">
        <title>Chromosomal-level genome assembly of the orchid tree Bauhinia variegata (Leguminosae; Cercidoideae) supports the allotetraploid origin hypothesis of Bauhinia.</title>
        <authorList>
            <person name="Zhong Y."/>
            <person name="Chen Y."/>
            <person name="Zheng D."/>
            <person name="Pang J."/>
            <person name="Liu Y."/>
            <person name="Luo S."/>
            <person name="Meng S."/>
            <person name="Qian L."/>
            <person name="Wei D."/>
            <person name="Dai S."/>
            <person name="Zhou R."/>
        </authorList>
    </citation>
    <scope>NUCLEOTIDE SEQUENCE [LARGE SCALE GENOMIC DNA]</scope>
    <source>
        <strain evidence="1">BV-YZ2020</strain>
    </source>
</reference>
<name>A0ACB9PTJ6_BAUVA</name>
<dbReference type="Proteomes" id="UP000828941">
    <property type="component" value="Chromosome 3"/>
</dbReference>
<dbReference type="EMBL" id="CM039428">
    <property type="protein sequence ID" value="KAI4351324.1"/>
    <property type="molecule type" value="Genomic_DNA"/>
</dbReference>
<sequence length="598" mass="67061">MAGNSRNSDKQADQLEITLNTIMDKLSSLTDRVATIETQQPIITNTTQPYPFTSTHMKLELPKSDGSEPLGWIFKITQFFEYHKTPVEQRLKLASFAMEGDALAWYQWMFSNGQLLSWEIFLRALELRFAPSDFEDPTGTLFKLTQTSTVMNYQSQFESLANRITGLPPSSYLNCFISGLKLHIRREVLAFQPNSLSQAISLAKLQESKFLDSNPTSTLRRYDPPSSRSQPAPFSLVPSKPPYKPTSSNITQTPITPNSPLPIQKLTAAELQEHREKGLCYNCDEIFKPGHKCKRQFFLLFTDHESSESIDTTLTECLLRIDPTTDHPLTHASTPDPDQFTLHTLLGNATIPFRVQAYIGKSPVLVLVDSGATQNFIQTRIAKHLGLPTTPAKNFRVLVGSGVALPCSAMCRQTSLKIGAHQFLVDLYLLPLMGADVVLGIPWLKSLGPVLTDYDQLILKFVKEGQIVELVGDTEPISAEASLHQLKRIIQTEGVDTFYHFQLLSPPTLPTESQNLEPSIEALLQRYPSLFDTPTNLPPVRQTDHAIPLIDGSNPVNVRPYRYPHFQKQEIEKLLREMLDMGIVRHSSSSFSSPVLLV</sequence>
<gene>
    <name evidence="1" type="ORF">L6164_005699</name>
</gene>
<evidence type="ECO:0000313" key="1">
    <source>
        <dbReference type="EMBL" id="KAI4351324.1"/>
    </source>
</evidence>
<protein>
    <submittedName>
        <fullName evidence="1">Uncharacterized protein</fullName>
    </submittedName>
</protein>
<keyword evidence="2" id="KW-1185">Reference proteome</keyword>
<evidence type="ECO:0000313" key="2">
    <source>
        <dbReference type="Proteomes" id="UP000828941"/>
    </source>
</evidence>
<comment type="caution">
    <text evidence="1">The sequence shown here is derived from an EMBL/GenBank/DDBJ whole genome shotgun (WGS) entry which is preliminary data.</text>
</comment>
<organism evidence="1 2">
    <name type="scientific">Bauhinia variegata</name>
    <name type="common">Purple orchid tree</name>
    <name type="synonym">Phanera variegata</name>
    <dbReference type="NCBI Taxonomy" id="167791"/>
    <lineage>
        <taxon>Eukaryota</taxon>
        <taxon>Viridiplantae</taxon>
        <taxon>Streptophyta</taxon>
        <taxon>Embryophyta</taxon>
        <taxon>Tracheophyta</taxon>
        <taxon>Spermatophyta</taxon>
        <taxon>Magnoliopsida</taxon>
        <taxon>eudicotyledons</taxon>
        <taxon>Gunneridae</taxon>
        <taxon>Pentapetalae</taxon>
        <taxon>rosids</taxon>
        <taxon>fabids</taxon>
        <taxon>Fabales</taxon>
        <taxon>Fabaceae</taxon>
        <taxon>Cercidoideae</taxon>
        <taxon>Cercideae</taxon>
        <taxon>Bauhiniinae</taxon>
        <taxon>Bauhinia</taxon>
    </lineage>
</organism>